<evidence type="ECO:0000256" key="21">
    <source>
        <dbReference type="ARBA" id="ARBA00031546"/>
    </source>
</evidence>
<keyword evidence="17" id="KW-0443">Lipid metabolism</keyword>
<evidence type="ECO:0000256" key="2">
    <source>
        <dbReference type="ARBA" id="ARBA00004429"/>
    </source>
</evidence>
<keyword evidence="7" id="KW-0444">Lipid biosynthesis</keyword>
<feature type="transmembrane region" description="Helical" evidence="22">
    <location>
        <begin position="95"/>
        <end position="114"/>
    </location>
</feature>
<evidence type="ECO:0000256" key="12">
    <source>
        <dbReference type="ARBA" id="ARBA00022741"/>
    </source>
</evidence>
<dbReference type="EMBL" id="FPHM01000163">
    <property type="protein sequence ID" value="SFV70650.1"/>
    <property type="molecule type" value="Genomic_DNA"/>
</dbReference>
<evidence type="ECO:0000256" key="8">
    <source>
        <dbReference type="ARBA" id="ARBA00022519"/>
    </source>
</evidence>
<keyword evidence="11" id="KW-0479">Metal-binding</keyword>
<keyword evidence="13 23" id="KW-0418">Kinase</keyword>
<evidence type="ECO:0000256" key="15">
    <source>
        <dbReference type="ARBA" id="ARBA00022842"/>
    </source>
</evidence>
<dbReference type="GO" id="GO:0004143">
    <property type="term" value="F:ATP-dependent diacylglycerol kinase activity"/>
    <property type="evidence" value="ECO:0007669"/>
    <property type="project" value="UniProtKB-EC"/>
</dbReference>
<keyword evidence="15" id="KW-0460">Magnesium</keyword>
<keyword evidence="14" id="KW-0067">ATP-binding</keyword>
<dbReference type="GO" id="GO:0046872">
    <property type="term" value="F:metal ion binding"/>
    <property type="evidence" value="ECO:0007669"/>
    <property type="project" value="UniProtKB-KW"/>
</dbReference>
<evidence type="ECO:0000256" key="11">
    <source>
        <dbReference type="ARBA" id="ARBA00022723"/>
    </source>
</evidence>
<keyword evidence="8" id="KW-0997">Cell inner membrane</keyword>
<organism evidence="23">
    <name type="scientific">hydrothermal vent metagenome</name>
    <dbReference type="NCBI Taxonomy" id="652676"/>
    <lineage>
        <taxon>unclassified sequences</taxon>
        <taxon>metagenomes</taxon>
        <taxon>ecological metagenomes</taxon>
    </lineage>
</organism>
<keyword evidence="20" id="KW-1208">Phospholipid metabolism</keyword>
<keyword evidence="18 22" id="KW-0472">Membrane</keyword>
<dbReference type="GO" id="GO:0006654">
    <property type="term" value="P:phosphatidic acid biosynthetic process"/>
    <property type="evidence" value="ECO:0007669"/>
    <property type="project" value="InterPro"/>
</dbReference>
<keyword evidence="9 23" id="KW-0808">Transferase</keyword>
<feature type="transmembrane region" description="Helical" evidence="22">
    <location>
        <begin position="32"/>
        <end position="49"/>
    </location>
</feature>
<evidence type="ECO:0000313" key="23">
    <source>
        <dbReference type="EMBL" id="SFV70650.1"/>
    </source>
</evidence>
<evidence type="ECO:0000256" key="4">
    <source>
        <dbReference type="ARBA" id="ARBA00012133"/>
    </source>
</evidence>
<dbReference type="Pfam" id="PF01219">
    <property type="entry name" value="DAGK_prokar"/>
    <property type="match status" value="1"/>
</dbReference>
<dbReference type="InterPro" id="IPR000829">
    <property type="entry name" value="DAGK"/>
</dbReference>
<comment type="similarity">
    <text evidence="3">Belongs to the bacterial diacylglycerol kinase family.</text>
</comment>
<dbReference type="GO" id="GO:0005524">
    <property type="term" value="F:ATP binding"/>
    <property type="evidence" value="ECO:0007669"/>
    <property type="project" value="UniProtKB-KW"/>
</dbReference>
<dbReference type="InterPro" id="IPR033718">
    <property type="entry name" value="DAGK_prok"/>
</dbReference>
<evidence type="ECO:0000256" key="5">
    <source>
        <dbReference type="ARBA" id="ARBA00017575"/>
    </source>
</evidence>
<dbReference type="AlphaFoldDB" id="A0A1W1CXS7"/>
<evidence type="ECO:0000256" key="22">
    <source>
        <dbReference type="SAM" id="Phobius"/>
    </source>
</evidence>
<evidence type="ECO:0000256" key="9">
    <source>
        <dbReference type="ARBA" id="ARBA00022679"/>
    </source>
</evidence>
<feature type="transmembrane region" description="Helical" evidence="22">
    <location>
        <begin position="55"/>
        <end position="74"/>
    </location>
</feature>
<evidence type="ECO:0000256" key="1">
    <source>
        <dbReference type="ARBA" id="ARBA00001946"/>
    </source>
</evidence>
<evidence type="ECO:0000256" key="20">
    <source>
        <dbReference type="ARBA" id="ARBA00023264"/>
    </source>
</evidence>
<evidence type="ECO:0000256" key="14">
    <source>
        <dbReference type="ARBA" id="ARBA00022840"/>
    </source>
</evidence>
<evidence type="ECO:0000256" key="3">
    <source>
        <dbReference type="ARBA" id="ARBA00005967"/>
    </source>
</evidence>
<keyword evidence="12" id="KW-0547">Nucleotide-binding</keyword>
<evidence type="ECO:0000256" key="13">
    <source>
        <dbReference type="ARBA" id="ARBA00022777"/>
    </source>
</evidence>
<evidence type="ECO:0000256" key="18">
    <source>
        <dbReference type="ARBA" id="ARBA00023136"/>
    </source>
</evidence>
<reference evidence="23" key="1">
    <citation type="submission" date="2016-10" db="EMBL/GenBank/DDBJ databases">
        <authorList>
            <person name="de Groot N.N."/>
        </authorList>
    </citation>
    <scope>NUCLEOTIDE SEQUENCE</scope>
</reference>
<dbReference type="InterPro" id="IPR036945">
    <property type="entry name" value="DAGK_sf"/>
</dbReference>
<name>A0A1W1CXS7_9ZZZZ</name>
<dbReference type="CDD" id="cd14264">
    <property type="entry name" value="DAGK_IM"/>
    <property type="match status" value="1"/>
</dbReference>
<evidence type="ECO:0000256" key="10">
    <source>
        <dbReference type="ARBA" id="ARBA00022692"/>
    </source>
</evidence>
<dbReference type="Gene3D" id="1.10.287.3610">
    <property type="match status" value="1"/>
</dbReference>
<comment type="cofactor">
    <cofactor evidence="1">
        <name>Mg(2+)</name>
        <dbReference type="ChEBI" id="CHEBI:18420"/>
    </cofactor>
</comment>
<dbReference type="EC" id="2.7.1.107" evidence="4"/>
<evidence type="ECO:0000256" key="17">
    <source>
        <dbReference type="ARBA" id="ARBA00023098"/>
    </source>
</evidence>
<keyword evidence="19" id="KW-0594">Phospholipid biosynthesis</keyword>
<protein>
    <recommendedName>
        <fullName evidence="5">Diacylglycerol kinase</fullName>
        <ecNumber evidence="4">2.7.1.107</ecNumber>
    </recommendedName>
    <alternativeName>
        <fullName evidence="21">Diglyceride kinase</fullName>
    </alternativeName>
</protein>
<evidence type="ECO:0000256" key="7">
    <source>
        <dbReference type="ARBA" id="ARBA00022516"/>
    </source>
</evidence>
<keyword evidence="10 22" id="KW-0812">Transmembrane</keyword>
<dbReference type="PROSITE" id="PS01069">
    <property type="entry name" value="DAGK_PROKAR"/>
    <property type="match status" value="1"/>
</dbReference>
<keyword evidence="6" id="KW-1003">Cell membrane</keyword>
<dbReference type="GO" id="GO:0005886">
    <property type="term" value="C:plasma membrane"/>
    <property type="evidence" value="ECO:0007669"/>
    <property type="project" value="UniProtKB-SubCell"/>
</dbReference>
<comment type="subcellular location">
    <subcellularLocation>
        <location evidence="2">Cell inner membrane</location>
        <topology evidence="2">Multi-pass membrane protein</topology>
    </subcellularLocation>
</comment>
<evidence type="ECO:0000256" key="16">
    <source>
        <dbReference type="ARBA" id="ARBA00022989"/>
    </source>
</evidence>
<proteinExistence type="inferred from homology"/>
<gene>
    <name evidence="23" type="ORF">MNB_SV-13-107</name>
</gene>
<dbReference type="PANTHER" id="PTHR34299:SF1">
    <property type="entry name" value="DIACYLGLYCEROL KINASE"/>
    <property type="match status" value="1"/>
</dbReference>
<dbReference type="PANTHER" id="PTHR34299">
    <property type="entry name" value="DIACYLGLYCEROL KINASE"/>
    <property type="match status" value="1"/>
</dbReference>
<evidence type="ECO:0000256" key="19">
    <source>
        <dbReference type="ARBA" id="ARBA00023209"/>
    </source>
</evidence>
<keyword evidence="16 22" id="KW-1133">Transmembrane helix</keyword>
<accession>A0A1W1CXS7</accession>
<sequence>MNNKPKYTLFKNASYAWDGLVHAVKTETSFKIELAIAVVFFPLVYFIPFELIYKLVLVITYFIIMIAELLNSAVENVVDLVTTDIHPLAKSAKDIGATAVLFSVILHLLCWGLIGVDYFSSLG</sequence>
<evidence type="ECO:0000256" key="6">
    <source>
        <dbReference type="ARBA" id="ARBA00022475"/>
    </source>
</evidence>